<organism evidence="1 2">
    <name type="scientific">Rugamonas rubra</name>
    <dbReference type="NCBI Taxonomy" id="758825"/>
    <lineage>
        <taxon>Bacteria</taxon>
        <taxon>Pseudomonadati</taxon>
        <taxon>Pseudomonadota</taxon>
        <taxon>Betaproteobacteria</taxon>
        <taxon>Burkholderiales</taxon>
        <taxon>Oxalobacteraceae</taxon>
        <taxon>Telluria group</taxon>
        <taxon>Rugamonas</taxon>
    </lineage>
</organism>
<keyword evidence="2" id="KW-1185">Reference proteome</keyword>
<dbReference type="AlphaFoldDB" id="A0A1I4P4I7"/>
<accession>A0A1I4P4I7</accession>
<reference evidence="1 2" key="1">
    <citation type="submission" date="2016-10" db="EMBL/GenBank/DDBJ databases">
        <authorList>
            <person name="de Groot N.N."/>
        </authorList>
    </citation>
    <scope>NUCLEOTIDE SEQUENCE [LARGE SCALE GENOMIC DNA]</scope>
    <source>
        <strain evidence="1 2">ATCC 43154</strain>
    </source>
</reference>
<evidence type="ECO:0000313" key="2">
    <source>
        <dbReference type="Proteomes" id="UP000199470"/>
    </source>
</evidence>
<name>A0A1I4P4I7_9BURK</name>
<sequence>MIELVVVLVITGILGAAAVGRYFDNSVFEAREYADQVRAIIRYGQKVAVAQNRPIYVIADGNRFALCSAPVCTLANAVATPAGSNSGSTSSRAQCRINGDYVATWMCEAPPAGTLIAGNSANEVGTNGYFYFDALGRPYARADAAKIAANNPAGAPSTFGVAAGQAALQPLNITITSAASNVVIVVQPETGNVF</sequence>
<proteinExistence type="predicted"/>
<dbReference type="InterPro" id="IPR045584">
    <property type="entry name" value="Pilin-like"/>
</dbReference>
<dbReference type="EMBL" id="FOTW01000015">
    <property type="protein sequence ID" value="SFM22526.1"/>
    <property type="molecule type" value="Genomic_DNA"/>
</dbReference>
<dbReference type="Proteomes" id="UP000199470">
    <property type="component" value="Unassembled WGS sequence"/>
</dbReference>
<evidence type="ECO:0000313" key="1">
    <source>
        <dbReference type="EMBL" id="SFM22526.1"/>
    </source>
</evidence>
<dbReference type="SUPFAM" id="SSF54523">
    <property type="entry name" value="Pili subunits"/>
    <property type="match status" value="1"/>
</dbReference>
<gene>
    <name evidence="1" type="ORF">SAMN02982985_03254</name>
</gene>
<protein>
    <submittedName>
        <fullName evidence="1">MSHA pilin protein MshC</fullName>
    </submittedName>
</protein>
<dbReference type="STRING" id="758825.SAMN02982985_03254"/>